<dbReference type="InterPro" id="IPR007658">
    <property type="entry name" value="DUF594"/>
</dbReference>
<protein>
    <recommendedName>
        <fullName evidence="3">DUF4220 domain-containing protein</fullName>
    </recommendedName>
</protein>
<comment type="caution">
    <text evidence="1">The sequence shown here is derived from an EMBL/GenBank/DDBJ whole genome shotgun (WGS) entry which is preliminary data.</text>
</comment>
<dbReference type="EMBL" id="RWGY01000004">
    <property type="protein sequence ID" value="TVU46751.1"/>
    <property type="molecule type" value="Genomic_DNA"/>
</dbReference>
<dbReference type="AlphaFoldDB" id="A0A5J9WFD2"/>
<sequence length="255" mass="28925">MLSRYCAYLVAYEPGLLLDNRAWMEKAYNDITADLDGFFGSYCTTAHRRDRLMTTGFHRDGDVLSRESTVLEKGVMLAKELDCAAGNATAPNVRHNEAVWEVLLELWAELLVFAARAPSGKAEAHALALANGGEFITHIWAILIHAGVRPRRPSHHHDDPEYEDMAHSLSKRVNDLGLRFDVSGVYPHQQSRNKFYLFKSQVYLIYLGFNTKIFIFREKKKQTYILEIINGCTSSDKTRAGKTLLHIPNCSSYNN</sequence>
<gene>
    <name evidence="1" type="ORF">EJB05_06308</name>
</gene>
<evidence type="ECO:0000313" key="2">
    <source>
        <dbReference type="Proteomes" id="UP000324897"/>
    </source>
</evidence>
<accession>A0A5J9WFD2</accession>
<feature type="non-terminal residue" evidence="1">
    <location>
        <position position="1"/>
    </location>
</feature>
<dbReference type="Pfam" id="PF04578">
    <property type="entry name" value="DUF594"/>
    <property type="match status" value="1"/>
</dbReference>
<reference evidence="1 2" key="1">
    <citation type="journal article" date="2019" name="Sci. Rep.">
        <title>A high-quality genome of Eragrostis curvula grass provides insights into Poaceae evolution and supports new strategies to enhance forage quality.</title>
        <authorList>
            <person name="Carballo J."/>
            <person name="Santos B.A.C.M."/>
            <person name="Zappacosta D."/>
            <person name="Garbus I."/>
            <person name="Selva J.P."/>
            <person name="Gallo C.A."/>
            <person name="Diaz A."/>
            <person name="Albertini E."/>
            <person name="Caccamo M."/>
            <person name="Echenique V."/>
        </authorList>
    </citation>
    <scope>NUCLEOTIDE SEQUENCE [LARGE SCALE GENOMIC DNA]</scope>
    <source>
        <strain evidence="2">cv. Victoria</strain>
        <tissue evidence="1">Leaf</tissue>
    </source>
</reference>
<proteinExistence type="predicted"/>
<dbReference type="PANTHER" id="PTHR31325">
    <property type="entry name" value="OS01G0798800 PROTEIN-RELATED"/>
    <property type="match status" value="1"/>
</dbReference>
<evidence type="ECO:0008006" key="3">
    <source>
        <dbReference type="Google" id="ProtNLM"/>
    </source>
</evidence>
<name>A0A5J9WFD2_9POAL</name>
<keyword evidence="2" id="KW-1185">Reference proteome</keyword>
<dbReference type="OrthoDB" id="679155at2759"/>
<organism evidence="1 2">
    <name type="scientific">Eragrostis curvula</name>
    <name type="common">weeping love grass</name>
    <dbReference type="NCBI Taxonomy" id="38414"/>
    <lineage>
        <taxon>Eukaryota</taxon>
        <taxon>Viridiplantae</taxon>
        <taxon>Streptophyta</taxon>
        <taxon>Embryophyta</taxon>
        <taxon>Tracheophyta</taxon>
        <taxon>Spermatophyta</taxon>
        <taxon>Magnoliopsida</taxon>
        <taxon>Liliopsida</taxon>
        <taxon>Poales</taxon>
        <taxon>Poaceae</taxon>
        <taxon>PACMAD clade</taxon>
        <taxon>Chloridoideae</taxon>
        <taxon>Eragrostideae</taxon>
        <taxon>Eragrostidinae</taxon>
        <taxon>Eragrostis</taxon>
    </lineage>
</organism>
<dbReference type="Gramene" id="TVU46751">
    <property type="protein sequence ID" value="TVU46751"/>
    <property type="gene ID" value="EJB05_06308"/>
</dbReference>
<dbReference type="Proteomes" id="UP000324897">
    <property type="component" value="Chromosome 5"/>
</dbReference>
<evidence type="ECO:0000313" key="1">
    <source>
        <dbReference type="EMBL" id="TVU46751.1"/>
    </source>
</evidence>